<dbReference type="EMBL" id="JADKNH010000004">
    <property type="protein sequence ID" value="MBF4693057.1"/>
    <property type="molecule type" value="Genomic_DNA"/>
</dbReference>
<evidence type="ECO:0000313" key="3">
    <source>
        <dbReference type="Proteomes" id="UP000614200"/>
    </source>
</evidence>
<evidence type="ECO:0000313" key="2">
    <source>
        <dbReference type="EMBL" id="MBF4693057.1"/>
    </source>
</evidence>
<organism evidence="2 3">
    <name type="scientific">Fusibacter ferrireducens</name>
    <dbReference type="NCBI Taxonomy" id="2785058"/>
    <lineage>
        <taxon>Bacteria</taxon>
        <taxon>Bacillati</taxon>
        <taxon>Bacillota</taxon>
        <taxon>Clostridia</taxon>
        <taxon>Eubacteriales</taxon>
        <taxon>Eubacteriales Family XII. Incertae Sedis</taxon>
        <taxon>Fusibacter</taxon>
    </lineage>
</organism>
<comment type="caution">
    <text evidence="2">The sequence shown here is derived from an EMBL/GenBank/DDBJ whole genome shotgun (WGS) entry which is preliminary data.</text>
</comment>
<gene>
    <name evidence="2" type="ORF">ISU02_07995</name>
</gene>
<name>A0ABR9ZRG9_9FIRM</name>
<reference evidence="2 3" key="1">
    <citation type="submission" date="2020-11" db="EMBL/GenBank/DDBJ databases">
        <title>Fusibacter basophilias sp. nov.</title>
        <authorList>
            <person name="Qiu D."/>
        </authorList>
    </citation>
    <scope>NUCLEOTIDE SEQUENCE [LARGE SCALE GENOMIC DNA]</scope>
    <source>
        <strain evidence="2 3">Q10-2</strain>
    </source>
</reference>
<keyword evidence="3" id="KW-1185">Reference proteome</keyword>
<feature type="region of interest" description="Disordered" evidence="1">
    <location>
        <begin position="76"/>
        <end position="95"/>
    </location>
</feature>
<protein>
    <submittedName>
        <fullName evidence="2">Uncharacterized protein</fullName>
    </submittedName>
</protein>
<accession>A0ABR9ZRG9</accession>
<dbReference type="Proteomes" id="UP000614200">
    <property type="component" value="Unassembled WGS sequence"/>
</dbReference>
<sequence>MSKVLEVRGNYKILATNRDYVVINMALAYENHAHFKSIQPLYHLLTLIEHGLMPTSPYMMKAAKRLLGDKFESLTPKRKKENYNNNHRKSRARCA</sequence>
<dbReference type="RefSeq" id="WP_194701289.1">
    <property type="nucleotide sequence ID" value="NZ_JADKNH010000004.1"/>
</dbReference>
<proteinExistence type="predicted"/>
<evidence type="ECO:0000256" key="1">
    <source>
        <dbReference type="SAM" id="MobiDB-lite"/>
    </source>
</evidence>